<dbReference type="EMBL" id="JACEIQ010000027">
    <property type="protein sequence ID" value="MBA4496263.1"/>
    <property type="molecule type" value="Genomic_DNA"/>
</dbReference>
<name>A0A7W2AAV7_9BACL</name>
<proteinExistence type="predicted"/>
<gene>
    <name evidence="1" type="ORF">H1191_18525</name>
</gene>
<reference evidence="1 2" key="1">
    <citation type="submission" date="2020-07" db="EMBL/GenBank/DDBJ databases">
        <authorList>
            <person name="Feng H."/>
        </authorList>
    </citation>
    <scope>NUCLEOTIDE SEQUENCE [LARGE SCALE GENOMIC DNA]</scope>
    <source>
        <strain evidence="2">s-10</strain>
    </source>
</reference>
<comment type="caution">
    <text evidence="1">The sequence shown here is derived from an EMBL/GenBank/DDBJ whole genome shotgun (WGS) entry which is preliminary data.</text>
</comment>
<evidence type="ECO:0000313" key="1">
    <source>
        <dbReference type="EMBL" id="MBA4496263.1"/>
    </source>
</evidence>
<dbReference type="AlphaFoldDB" id="A0A7W2AAV7"/>
<accession>A0A7W2AAV7</accession>
<keyword evidence="2" id="KW-1185">Reference proteome</keyword>
<dbReference type="RefSeq" id="WP_181754530.1">
    <property type="nucleotide sequence ID" value="NZ_JACEIQ010000027.1"/>
</dbReference>
<protein>
    <submittedName>
        <fullName evidence="1">Uncharacterized protein</fullName>
    </submittedName>
</protein>
<sequence length="61" mass="7039">MINCKVYFVGGDCLNLTGEAAEFVYNKLKLEPHLSKRLYIPVENVKELLIFTDKVTYVEKT</sequence>
<dbReference type="Proteomes" id="UP000535491">
    <property type="component" value="Unassembled WGS sequence"/>
</dbReference>
<evidence type="ECO:0000313" key="2">
    <source>
        <dbReference type="Proteomes" id="UP000535491"/>
    </source>
</evidence>
<organism evidence="1 2">
    <name type="scientific">Paenactinomyces guangxiensis</name>
    <dbReference type="NCBI Taxonomy" id="1490290"/>
    <lineage>
        <taxon>Bacteria</taxon>
        <taxon>Bacillati</taxon>
        <taxon>Bacillota</taxon>
        <taxon>Bacilli</taxon>
        <taxon>Bacillales</taxon>
        <taxon>Thermoactinomycetaceae</taxon>
        <taxon>Paenactinomyces</taxon>
    </lineage>
</organism>